<evidence type="ECO:0000256" key="11">
    <source>
        <dbReference type="ARBA" id="ARBA00022935"/>
    </source>
</evidence>
<dbReference type="PANTHER" id="PTHR43435:SF4">
    <property type="entry name" value="FGGY CARBOHYDRATE KINASE DOMAIN-CONTAINING PROTEIN"/>
    <property type="match status" value="1"/>
</dbReference>
<name>A0A5C1Q7M2_9SPIO</name>
<dbReference type="Gene3D" id="3.30.420.40">
    <property type="match status" value="1"/>
</dbReference>
<dbReference type="NCBIfam" id="NF006047">
    <property type="entry name" value="PRK08193.1"/>
    <property type="match status" value="1"/>
</dbReference>
<dbReference type="GO" id="GO:0019150">
    <property type="term" value="F:D-ribulokinase activity"/>
    <property type="evidence" value="ECO:0007669"/>
    <property type="project" value="TreeGrafter"/>
</dbReference>
<keyword evidence="8 15" id="KW-0418">Kinase</keyword>
<keyword evidence="9" id="KW-0862">Zinc</keyword>
<dbReference type="EMBL" id="CP035807">
    <property type="protein sequence ID" value="QEN03431.1"/>
    <property type="molecule type" value="Genomic_DNA"/>
</dbReference>
<dbReference type="Gene3D" id="1.20.58.2240">
    <property type="match status" value="1"/>
</dbReference>
<evidence type="ECO:0000256" key="1">
    <source>
        <dbReference type="ARBA" id="ARBA00001726"/>
    </source>
</evidence>
<comment type="similarity">
    <text evidence="3">Belongs to the aldolase class II family. AraD/FucA subfamily.</text>
</comment>
<dbReference type="InterPro" id="IPR005929">
    <property type="entry name" value="Ribulokinase"/>
</dbReference>
<dbReference type="InterPro" id="IPR001303">
    <property type="entry name" value="Aldolase_II/adducin_N"/>
</dbReference>
<dbReference type="Pfam" id="PF02782">
    <property type="entry name" value="FGGY_C"/>
    <property type="match status" value="1"/>
</dbReference>
<dbReference type="SMART" id="SM01007">
    <property type="entry name" value="Aldolase_II"/>
    <property type="match status" value="1"/>
</dbReference>
<dbReference type="Pfam" id="PF00370">
    <property type="entry name" value="FGGY_N"/>
    <property type="match status" value="1"/>
</dbReference>
<evidence type="ECO:0000256" key="8">
    <source>
        <dbReference type="ARBA" id="ARBA00022777"/>
    </source>
</evidence>
<evidence type="ECO:0000256" key="3">
    <source>
        <dbReference type="ARBA" id="ARBA00010037"/>
    </source>
</evidence>
<dbReference type="CDD" id="cd07781">
    <property type="entry name" value="ASKHA_NBD_FGGY_L-RBK"/>
    <property type="match status" value="1"/>
</dbReference>
<dbReference type="Gene3D" id="3.40.225.10">
    <property type="entry name" value="Class II aldolase/adducin N-terminal domain"/>
    <property type="match status" value="1"/>
</dbReference>
<evidence type="ECO:0000256" key="10">
    <source>
        <dbReference type="ARBA" id="ARBA00022840"/>
    </source>
</evidence>
<dbReference type="NCBIfam" id="NF003154">
    <property type="entry name" value="PRK04123.1"/>
    <property type="match status" value="1"/>
</dbReference>
<dbReference type="InterPro" id="IPR036409">
    <property type="entry name" value="Aldolase_II/adducin_N_sf"/>
</dbReference>
<feature type="domain" description="Class II aldolase/adducin N-terminal" evidence="14">
    <location>
        <begin position="569"/>
        <end position="759"/>
    </location>
</feature>
<sequence>MDNSYVIGLDYGSDSVRAILVDTKDGKQLSESVFNYSRWQKQLYCVPSESQFRQHPKDYIEGLIATIREVIEKAGDDVANNVKAIALDTTGSTPCALDQNGTPLALLPEFEENPNAMFILWKDHTAIKEAEEINALAHSGKVPDYTKYVGGIYSSEWLWAKILRTLRVDKKVRDAAYSWVEHTDWIPALLTGNTEPLTMKRFRCAAGHKGMWNKEFEGLPSEEFFRDLDPLLTGLRGRMGGDTVTAEQPVGTLTKEWAETLGLSTDVVIGGSAFDCHFGAVGGGINAFDMVKVIGTSTCDIVLAPKEDFGDKVIKGICGQVDGSVIPDMIGLEAGQSAFGDVYAWFKSVVLEPSIEIINGSSLLSQDKKTRLLRELDNKLIPTLSKMASKLPTENHVLALDWINGRRTPDANQLLTGGFTGLKIGTTVYDMFKALVDATAFGARAIQDRFAQQGIDIKRVIAIGGISRKSPLVMQTLADVLNKEIIVSVSDQACALGSCMFAAVAAGIYKTVGEAQEKMNPGYDLKYSPNKENVDIYERLYKEYLSFGSFVESKIKTAAVYDEYKELKQRCYDANMEIPNRNLAIYTFGNVSALDRDRGVFAIKPSGVPYNALKPEDMVIVDLDGNKVEGNLNPSSDTMTHAVLYKAFPELGGIVHTHATHSVAWAQACRDVPIYGTTHADHISENIPVTEVMNDDKINGNYEEETGYQILDIFKAKNLNPKEVNMVLVACHGPFTWGKTPEMAVYNAAVLEELCKMATITEAANQDAKPIKQTLINKHYQRKHGKNSYYGQ</sequence>
<keyword evidence="5 15" id="KW-0808">Transferase</keyword>
<dbReference type="GO" id="GO:0019569">
    <property type="term" value="P:L-arabinose catabolic process to D-xylulose 5-phosphate"/>
    <property type="evidence" value="ECO:0007669"/>
    <property type="project" value="InterPro"/>
</dbReference>
<keyword evidence="10" id="KW-0067">ATP-binding</keyword>
<reference evidence="15 16" key="1">
    <citation type="submission" date="2019-02" db="EMBL/GenBank/DDBJ databases">
        <authorList>
            <person name="Fomenkov A."/>
            <person name="Dubinina G."/>
            <person name="Grabovich M."/>
            <person name="Vincze T."/>
            <person name="Roberts R.J."/>
        </authorList>
    </citation>
    <scope>NUCLEOTIDE SEQUENCE [LARGE SCALE GENOMIC DNA]</scope>
    <source>
        <strain evidence="15 16">P</strain>
    </source>
</reference>
<dbReference type="GO" id="GO:0008742">
    <property type="term" value="F:L-ribulose-phosphate 4-epimerase activity"/>
    <property type="evidence" value="ECO:0007669"/>
    <property type="project" value="UniProtKB-EC"/>
</dbReference>
<reference evidence="15 16" key="2">
    <citation type="submission" date="2019-09" db="EMBL/GenBank/DDBJ databases">
        <title>Complete Genome Sequence and Methylome Analysis of free living Spirochaetas.</title>
        <authorList>
            <person name="Leshcheva N."/>
            <person name="Mikheeva N."/>
        </authorList>
    </citation>
    <scope>NUCLEOTIDE SEQUENCE [LARGE SCALE GENOMIC DNA]</scope>
    <source>
        <strain evidence="15 16">P</strain>
    </source>
</reference>
<dbReference type="Pfam" id="PF00596">
    <property type="entry name" value="Aldolase_II"/>
    <property type="match status" value="1"/>
</dbReference>
<dbReference type="FunFam" id="3.40.225.10:FF:000001">
    <property type="entry name" value="L-ribulose-5-phosphate 4-epimerase UlaF"/>
    <property type="match status" value="1"/>
</dbReference>
<dbReference type="InterPro" id="IPR018484">
    <property type="entry name" value="FGGY_N"/>
</dbReference>
<keyword evidence="12" id="KW-0413">Isomerase</keyword>
<evidence type="ECO:0000256" key="4">
    <source>
        <dbReference type="ARBA" id="ARBA00013186"/>
    </source>
</evidence>
<dbReference type="GO" id="GO:0008741">
    <property type="term" value="F:ribulokinase activity"/>
    <property type="evidence" value="ECO:0007669"/>
    <property type="project" value="InterPro"/>
</dbReference>
<dbReference type="Proteomes" id="UP000323824">
    <property type="component" value="Chromosome"/>
</dbReference>
<evidence type="ECO:0000256" key="6">
    <source>
        <dbReference type="ARBA" id="ARBA00022723"/>
    </source>
</evidence>
<dbReference type="SUPFAM" id="SSF53639">
    <property type="entry name" value="AraD/HMP-PK domain-like"/>
    <property type="match status" value="1"/>
</dbReference>
<dbReference type="SUPFAM" id="SSF53067">
    <property type="entry name" value="Actin-like ATPase domain"/>
    <property type="match status" value="2"/>
</dbReference>
<evidence type="ECO:0000313" key="16">
    <source>
        <dbReference type="Proteomes" id="UP000323824"/>
    </source>
</evidence>
<comment type="catalytic activity">
    <reaction evidence="1">
        <text>L-ribulose 5-phosphate = D-xylulose 5-phosphate</text>
        <dbReference type="Rhea" id="RHEA:22368"/>
        <dbReference type="ChEBI" id="CHEBI:57737"/>
        <dbReference type="ChEBI" id="CHEBI:58226"/>
        <dbReference type="EC" id="5.1.3.4"/>
    </reaction>
</comment>
<evidence type="ECO:0000313" key="15">
    <source>
        <dbReference type="EMBL" id="QEN03431.1"/>
    </source>
</evidence>
<comment type="cofactor">
    <cofactor evidence="2">
        <name>Zn(2+)</name>
        <dbReference type="ChEBI" id="CHEBI:29105"/>
    </cofactor>
</comment>
<organism evidence="15 16">
    <name type="scientific">Thiospirochaeta perfilievii</name>
    <dbReference type="NCBI Taxonomy" id="252967"/>
    <lineage>
        <taxon>Bacteria</taxon>
        <taxon>Pseudomonadati</taxon>
        <taxon>Spirochaetota</taxon>
        <taxon>Spirochaetia</taxon>
        <taxon>Spirochaetales</taxon>
        <taxon>Spirochaetaceae</taxon>
        <taxon>Thiospirochaeta</taxon>
    </lineage>
</organism>
<dbReference type="InterPro" id="IPR043129">
    <property type="entry name" value="ATPase_NBD"/>
</dbReference>
<evidence type="ECO:0000256" key="13">
    <source>
        <dbReference type="ARBA" id="ARBA00023277"/>
    </source>
</evidence>
<evidence type="ECO:0000256" key="5">
    <source>
        <dbReference type="ARBA" id="ARBA00022679"/>
    </source>
</evidence>
<evidence type="ECO:0000256" key="2">
    <source>
        <dbReference type="ARBA" id="ARBA00001947"/>
    </source>
</evidence>
<keyword evidence="7" id="KW-0547">Nucleotide-binding</keyword>
<dbReference type="PANTHER" id="PTHR43435">
    <property type="entry name" value="RIBULOKINASE"/>
    <property type="match status" value="1"/>
</dbReference>
<dbReference type="GO" id="GO:0005737">
    <property type="term" value="C:cytoplasm"/>
    <property type="evidence" value="ECO:0007669"/>
    <property type="project" value="TreeGrafter"/>
</dbReference>
<keyword evidence="6" id="KW-0479">Metal-binding</keyword>
<dbReference type="AlphaFoldDB" id="A0A5C1Q7M2"/>
<keyword evidence="11" id="KW-0054">Arabinose catabolism</keyword>
<keyword evidence="13" id="KW-0119">Carbohydrate metabolism</keyword>
<evidence type="ECO:0000256" key="9">
    <source>
        <dbReference type="ARBA" id="ARBA00022833"/>
    </source>
</evidence>
<accession>A0A5C1Q7M2</accession>
<protein>
    <recommendedName>
        <fullName evidence="4">L-ribulose-5-phosphate 4-epimerase</fullName>
        <ecNumber evidence="4">5.1.3.4</ecNumber>
    </recommendedName>
</protein>
<dbReference type="EC" id="5.1.3.4" evidence="4"/>
<dbReference type="KEGG" id="sper:EW093_01500"/>
<evidence type="ECO:0000259" key="14">
    <source>
        <dbReference type="SMART" id="SM01007"/>
    </source>
</evidence>
<dbReference type="RefSeq" id="WP_149566690.1">
    <property type="nucleotide sequence ID" value="NZ_CP035807.1"/>
</dbReference>
<dbReference type="InterPro" id="IPR018485">
    <property type="entry name" value="FGGY_C"/>
</dbReference>
<gene>
    <name evidence="15" type="ORF">EW093_01500</name>
</gene>
<dbReference type="OrthoDB" id="9805576at2"/>
<dbReference type="GO" id="GO:0046872">
    <property type="term" value="F:metal ion binding"/>
    <property type="evidence" value="ECO:0007669"/>
    <property type="project" value="UniProtKB-KW"/>
</dbReference>
<keyword evidence="16" id="KW-1185">Reference proteome</keyword>
<evidence type="ECO:0000256" key="7">
    <source>
        <dbReference type="ARBA" id="ARBA00022741"/>
    </source>
</evidence>
<dbReference type="GO" id="GO:0005524">
    <property type="term" value="F:ATP binding"/>
    <property type="evidence" value="ECO:0007669"/>
    <property type="project" value="UniProtKB-KW"/>
</dbReference>
<evidence type="ECO:0000256" key="12">
    <source>
        <dbReference type="ARBA" id="ARBA00023235"/>
    </source>
</evidence>
<proteinExistence type="inferred from homology"/>